<dbReference type="EMBL" id="HBJA01056410">
    <property type="protein sequence ID" value="CAE0808835.1"/>
    <property type="molecule type" value="Transcribed_RNA"/>
</dbReference>
<gene>
    <name evidence="2" type="ORF">EGYM00163_LOCUS19966</name>
</gene>
<organism evidence="2">
    <name type="scientific">Eutreptiella gymnastica</name>
    <dbReference type="NCBI Taxonomy" id="73025"/>
    <lineage>
        <taxon>Eukaryota</taxon>
        <taxon>Discoba</taxon>
        <taxon>Euglenozoa</taxon>
        <taxon>Euglenida</taxon>
        <taxon>Spirocuta</taxon>
        <taxon>Euglenophyceae</taxon>
        <taxon>Eutreptiales</taxon>
        <taxon>Eutreptiaceae</taxon>
        <taxon>Eutreptiella</taxon>
    </lineage>
</organism>
<proteinExistence type="predicted"/>
<evidence type="ECO:0000313" key="2">
    <source>
        <dbReference type="EMBL" id="CAE0808835.1"/>
    </source>
</evidence>
<feature type="region of interest" description="Disordered" evidence="1">
    <location>
        <begin position="65"/>
        <end position="103"/>
    </location>
</feature>
<name>A0A7S4CWL7_9EUGL</name>
<dbReference type="AlphaFoldDB" id="A0A7S4CWL7"/>
<protein>
    <submittedName>
        <fullName evidence="2">Uncharacterized protein</fullName>
    </submittedName>
</protein>
<accession>A0A7S4CWL7</accession>
<feature type="compositionally biased region" description="Polar residues" evidence="1">
    <location>
        <begin position="65"/>
        <end position="82"/>
    </location>
</feature>
<reference evidence="2" key="1">
    <citation type="submission" date="2021-01" db="EMBL/GenBank/DDBJ databases">
        <authorList>
            <person name="Corre E."/>
            <person name="Pelletier E."/>
            <person name="Niang G."/>
            <person name="Scheremetjew M."/>
            <person name="Finn R."/>
            <person name="Kale V."/>
            <person name="Holt S."/>
            <person name="Cochrane G."/>
            <person name="Meng A."/>
            <person name="Brown T."/>
            <person name="Cohen L."/>
        </authorList>
    </citation>
    <scope>NUCLEOTIDE SEQUENCE</scope>
    <source>
        <strain evidence="2">CCMP1594</strain>
    </source>
</reference>
<evidence type="ECO:0000256" key="1">
    <source>
        <dbReference type="SAM" id="MobiDB-lite"/>
    </source>
</evidence>
<sequence>MREDGEEKRIKKGSGTTMCVCVCVNGLNELVRRKEGPKNVQHRGAAAERNAPLEMLVLSAVEVQTPNNSPTPQKSVVQTSTCVHPPDGPNVGSERETLQTGQL</sequence>